<reference evidence="7" key="3">
    <citation type="submission" date="2015-06" db="UniProtKB">
        <authorList>
            <consortium name="EnsemblProtists"/>
        </authorList>
    </citation>
    <scope>IDENTIFICATION</scope>
</reference>
<organism evidence="6">
    <name type="scientific">Guillardia theta (strain CCMP2712)</name>
    <name type="common">Cryptophyte</name>
    <dbReference type="NCBI Taxonomy" id="905079"/>
    <lineage>
        <taxon>Eukaryota</taxon>
        <taxon>Cryptophyceae</taxon>
        <taxon>Pyrenomonadales</taxon>
        <taxon>Geminigeraceae</taxon>
        <taxon>Guillardia</taxon>
    </lineage>
</organism>
<evidence type="ECO:0000256" key="5">
    <source>
        <dbReference type="ARBA" id="ARBA00023014"/>
    </source>
</evidence>
<evidence type="ECO:0000313" key="6">
    <source>
        <dbReference type="EMBL" id="EKX45573.1"/>
    </source>
</evidence>
<keyword evidence="5" id="KW-0411">Iron-sulfur</keyword>
<reference evidence="8" key="2">
    <citation type="submission" date="2012-11" db="EMBL/GenBank/DDBJ databases">
        <authorList>
            <person name="Kuo A."/>
            <person name="Curtis B.A."/>
            <person name="Tanifuji G."/>
            <person name="Burki F."/>
            <person name="Gruber A."/>
            <person name="Irimia M."/>
            <person name="Maruyama S."/>
            <person name="Arias M.C."/>
            <person name="Ball S.G."/>
            <person name="Gile G.H."/>
            <person name="Hirakawa Y."/>
            <person name="Hopkins J.F."/>
            <person name="Rensing S.A."/>
            <person name="Schmutz J."/>
            <person name="Symeonidi A."/>
            <person name="Elias M."/>
            <person name="Eveleigh R.J."/>
            <person name="Herman E.K."/>
            <person name="Klute M.J."/>
            <person name="Nakayama T."/>
            <person name="Obornik M."/>
            <person name="Reyes-Prieto A."/>
            <person name="Armbrust E.V."/>
            <person name="Aves S.J."/>
            <person name="Beiko R.G."/>
            <person name="Coutinho P."/>
            <person name="Dacks J.B."/>
            <person name="Durnford D.G."/>
            <person name="Fast N.M."/>
            <person name="Green B.R."/>
            <person name="Grisdale C."/>
            <person name="Hempe F."/>
            <person name="Henrissat B."/>
            <person name="Hoppner M.P."/>
            <person name="Ishida K.-I."/>
            <person name="Kim E."/>
            <person name="Koreny L."/>
            <person name="Kroth P.G."/>
            <person name="Liu Y."/>
            <person name="Malik S.-B."/>
            <person name="Maier U.G."/>
            <person name="McRose D."/>
            <person name="Mock T."/>
            <person name="Neilson J.A."/>
            <person name="Onodera N.T."/>
            <person name="Poole A.M."/>
            <person name="Pritham E.J."/>
            <person name="Richards T.A."/>
            <person name="Rocap G."/>
            <person name="Roy S.W."/>
            <person name="Sarai C."/>
            <person name="Schaack S."/>
            <person name="Shirato S."/>
            <person name="Slamovits C.H."/>
            <person name="Spencer D.F."/>
            <person name="Suzuki S."/>
            <person name="Worden A.Z."/>
            <person name="Zauner S."/>
            <person name="Barry K."/>
            <person name="Bell C."/>
            <person name="Bharti A.K."/>
            <person name="Crow J.A."/>
            <person name="Grimwood J."/>
            <person name="Kramer R."/>
            <person name="Lindquist E."/>
            <person name="Lucas S."/>
            <person name="Salamov A."/>
            <person name="McFadden G.I."/>
            <person name="Lane C.E."/>
            <person name="Keeling P.J."/>
            <person name="Gray M.W."/>
            <person name="Grigoriev I.V."/>
            <person name="Archibald J.M."/>
        </authorList>
    </citation>
    <scope>NUCLEOTIDE SEQUENCE</scope>
    <source>
        <strain evidence="8">CCMP2712</strain>
    </source>
</reference>
<dbReference type="OrthoDB" id="1470350at2759"/>
<evidence type="ECO:0000313" key="7">
    <source>
        <dbReference type="EnsemblProtists" id="EKX45573"/>
    </source>
</evidence>
<evidence type="ECO:0000256" key="1">
    <source>
        <dbReference type="ARBA" id="ARBA00022490"/>
    </source>
</evidence>
<sequence length="610" mass="66084">MAFAATSKVMHPMHLSTTSSLAPMSKLQPPTMAACSKSSLKGLKMCSGQRSMAIANQQTLQSEHYPENMACYQCSQTAHGKGCFSNSGVCGKQMGTSALQDLIVEINKEIGQLANAGKLTPEMRAFFLESMFSTLTNVNFDDSRMVDYIRKGQVLLAAAKGESKSVNDFASEPDHWLEVAETYSHAARQKNLDPDAFGLIELATYGIKGACAYMFHAEAVKKQAPDAYPDQEANQVIDGLLKIMAAMLEPTKHDLLALSLEVGALNVSVMKMLSDSHRALLGIPSPHEVSCKLKPGPCILVSGHDLADLKILLEQTEGKGVNIYTHGEMLPAHSYPELRKHKHLAGNWGGAWWEQHGDFKAFPGAILMTSNCLTAPTRSYRDRIFTAGPVGWDGIPHVQGHDFSQLVDCAVNKAKPATGDEVSTHPAEKVTVGFGYETVEGVTDTLLGAIKGGQLKDVFLVGGCDGREAGRSYFTDLVKQSPDSSVILTLGCGKFRFNDQELGNLGESGIPRLLDIGQCNDAYSAVVIANGLADKLNVKMSDLPLHFAISWLEQKAVAVLLSMLHLNMKNIYLGPNLPAFLTPNLVKALVDNYNLKLTGDAEKDLKEMLQ</sequence>
<keyword evidence="4" id="KW-0408">Iron</keyword>
<dbReference type="HOGENOM" id="CLU_038344_2_0_1"/>
<dbReference type="InterPro" id="IPR010048">
    <property type="entry name" value="Hydroxylam_reduct"/>
</dbReference>
<dbReference type="GO" id="GO:0046872">
    <property type="term" value="F:metal ion binding"/>
    <property type="evidence" value="ECO:0007669"/>
    <property type="project" value="UniProtKB-KW"/>
</dbReference>
<dbReference type="KEGG" id="gtt:GUITHDRAFT_152637"/>
<accession>L1JAK1</accession>
<reference evidence="6 8" key="1">
    <citation type="journal article" date="2012" name="Nature">
        <title>Algal genomes reveal evolutionary mosaicism and the fate of nucleomorphs.</title>
        <authorList>
            <consortium name="DOE Joint Genome Institute"/>
            <person name="Curtis B.A."/>
            <person name="Tanifuji G."/>
            <person name="Burki F."/>
            <person name="Gruber A."/>
            <person name="Irimia M."/>
            <person name="Maruyama S."/>
            <person name="Arias M.C."/>
            <person name="Ball S.G."/>
            <person name="Gile G.H."/>
            <person name="Hirakawa Y."/>
            <person name="Hopkins J.F."/>
            <person name="Kuo A."/>
            <person name="Rensing S.A."/>
            <person name="Schmutz J."/>
            <person name="Symeonidi A."/>
            <person name="Elias M."/>
            <person name="Eveleigh R.J."/>
            <person name="Herman E.K."/>
            <person name="Klute M.J."/>
            <person name="Nakayama T."/>
            <person name="Obornik M."/>
            <person name="Reyes-Prieto A."/>
            <person name="Armbrust E.V."/>
            <person name="Aves S.J."/>
            <person name="Beiko R.G."/>
            <person name="Coutinho P."/>
            <person name="Dacks J.B."/>
            <person name="Durnford D.G."/>
            <person name="Fast N.M."/>
            <person name="Green B.R."/>
            <person name="Grisdale C.J."/>
            <person name="Hempel F."/>
            <person name="Henrissat B."/>
            <person name="Hoppner M.P."/>
            <person name="Ishida K."/>
            <person name="Kim E."/>
            <person name="Koreny L."/>
            <person name="Kroth P.G."/>
            <person name="Liu Y."/>
            <person name="Malik S.B."/>
            <person name="Maier U.G."/>
            <person name="McRose D."/>
            <person name="Mock T."/>
            <person name="Neilson J.A."/>
            <person name="Onodera N.T."/>
            <person name="Poole A.M."/>
            <person name="Pritham E.J."/>
            <person name="Richards T.A."/>
            <person name="Rocap G."/>
            <person name="Roy S.W."/>
            <person name="Sarai C."/>
            <person name="Schaack S."/>
            <person name="Shirato S."/>
            <person name="Slamovits C.H."/>
            <person name="Spencer D.F."/>
            <person name="Suzuki S."/>
            <person name="Worden A.Z."/>
            <person name="Zauner S."/>
            <person name="Barry K."/>
            <person name="Bell C."/>
            <person name="Bharti A.K."/>
            <person name="Crow J.A."/>
            <person name="Grimwood J."/>
            <person name="Kramer R."/>
            <person name="Lindquist E."/>
            <person name="Lucas S."/>
            <person name="Salamov A."/>
            <person name="McFadden G.I."/>
            <person name="Lane C.E."/>
            <person name="Keeling P.J."/>
            <person name="Gray M.W."/>
            <person name="Grigoriev I.V."/>
            <person name="Archibald J.M."/>
        </authorList>
    </citation>
    <scope>NUCLEOTIDE SEQUENCE</scope>
    <source>
        <strain evidence="6 8">CCMP2712</strain>
    </source>
</reference>
<dbReference type="STRING" id="905079.L1JAK1"/>
<keyword evidence="3" id="KW-0560">Oxidoreductase</keyword>
<dbReference type="PANTHER" id="PTHR30109:SF0">
    <property type="entry name" value="HYDROXYLAMINE REDUCTASE"/>
    <property type="match status" value="1"/>
</dbReference>
<dbReference type="NCBIfam" id="NF003658">
    <property type="entry name" value="PRK05290.1"/>
    <property type="match status" value="1"/>
</dbReference>
<dbReference type="EMBL" id="JH992998">
    <property type="protein sequence ID" value="EKX45573.1"/>
    <property type="molecule type" value="Genomic_DNA"/>
</dbReference>
<evidence type="ECO:0000313" key="8">
    <source>
        <dbReference type="Proteomes" id="UP000011087"/>
    </source>
</evidence>
<dbReference type="InterPro" id="IPR011254">
    <property type="entry name" value="Prismane-like_sf"/>
</dbReference>
<dbReference type="PANTHER" id="PTHR30109">
    <property type="entry name" value="HYDROXYLAMINE REDUCTASE"/>
    <property type="match status" value="1"/>
</dbReference>
<dbReference type="Gene3D" id="1.20.1270.20">
    <property type="match status" value="2"/>
</dbReference>
<dbReference type="GeneID" id="17302340"/>
<dbReference type="OMA" id="AYAQGMC"/>
<keyword evidence="8" id="KW-1185">Reference proteome</keyword>
<evidence type="ECO:0000256" key="3">
    <source>
        <dbReference type="ARBA" id="ARBA00023002"/>
    </source>
</evidence>
<dbReference type="InterPro" id="IPR016099">
    <property type="entry name" value="Prismane-like_a/b-sand"/>
</dbReference>
<evidence type="ECO:0000256" key="4">
    <source>
        <dbReference type="ARBA" id="ARBA00023004"/>
    </source>
</evidence>
<dbReference type="Pfam" id="PF03063">
    <property type="entry name" value="Prismane"/>
    <property type="match status" value="1"/>
</dbReference>
<dbReference type="GO" id="GO:0005737">
    <property type="term" value="C:cytoplasm"/>
    <property type="evidence" value="ECO:0007669"/>
    <property type="project" value="InterPro"/>
</dbReference>
<dbReference type="GO" id="GO:0004601">
    <property type="term" value="F:peroxidase activity"/>
    <property type="evidence" value="ECO:0007669"/>
    <property type="project" value="TreeGrafter"/>
</dbReference>
<dbReference type="EnsemblProtists" id="EKX45573">
    <property type="protein sequence ID" value="EKX45573"/>
    <property type="gene ID" value="GUITHDRAFT_152637"/>
</dbReference>
<gene>
    <name evidence="6" type="ORF">GUITHDRAFT_152637</name>
</gene>
<dbReference type="SUPFAM" id="SSF56821">
    <property type="entry name" value="Prismane protein-like"/>
    <property type="match status" value="1"/>
</dbReference>
<dbReference type="Gene3D" id="3.40.50.2030">
    <property type="match status" value="2"/>
</dbReference>
<dbReference type="PaxDb" id="55529-EKX45573"/>
<dbReference type="AlphaFoldDB" id="L1JAK1"/>
<protein>
    <recommendedName>
        <fullName evidence="9">Hydroxylamine reductase</fullName>
    </recommendedName>
</protein>
<name>L1JAK1_GUITC</name>
<dbReference type="InterPro" id="IPR016100">
    <property type="entry name" value="Prismane_a-bundle"/>
</dbReference>
<proteinExistence type="inferred from homology"/>
<dbReference type="Proteomes" id="UP000011087">
    <property type="component" value="Unassembled WGS sequence"/>
</dbReference>
<keyword evidence="1" id="KW-0963">Cytoplasm</keyword>
<dbReference type="HAMAP" id="MF_00069">
    <property type="entry name" value="Hydroxylam_reduct"/>
    <property type="match status" value="1"/>
</dbReference>
<dbReference type="GO" id="GO:0051536">
    <property type="term" value="F:iron-sulfur cluster binding"/>
    <property type="evidence" value="ECO:0007669"/>
    <property type="project" value="UniProtKB-KW"/>
</dbReference>
<keyword evidence="2" id="KW-0479">Metal-binding</keyword>
<dbReference type="InterPro" id="IPR004137">
    <property type="entry name" value="HCP/CODH"/>
</dbReference>
<dbReference type="eggNOG" id="ENOG502QQAR">
    <property type="taxonomic scope" value="Eukaryota"/>
</dbReference>
<evidence type="ECO:0000256" key="2">
    <source>
        <dbReference type="ARBA" id="ARBA00022723"/>
    </source>
</evidence>
<dbReference type="RefSeq" id="XP_005832553.1">
    <property type="nucleotide sequence ID" value="XM_005832496.1"/>
</dbReference>
<evidence type="ECO:0008006" key="9">
    <source>
        <dbReference type="Google" id="ProtNLM"/>
    </source>
</evidence>
<dbReference type="GO" id="GO:0050418">
    <property type="term" value="F:hydroxylamine reductase activity"/>
    <property type="evidence" value="ECO:0007669"/>
    <property type="project" value="TreeGrafter"/>
</dbReference>
<dbReference type="GO" id="GO:0042542">
    <property type="term" value="P:response to hydrogen peroxide"/>
    <property type="evidence" value="ECO:0007669"/>
    <property type="project" value="TreeGrafter"/>
</dbReference>
<dbReference type="NCBIfam" id="TIGR01703">
    <property type="entry name" value="hybrid_clust"/>
    <property type="match status" value="1"/>
</dbReference>